<evidence type="ECO:0000313" key="1">
    <source>
        <dbReference type="EMBL" id="KIG19002.1"/>
    </source>
</evidence>
<gene>
    <name evidence="1" type="ORF">DB30_06613</name>
</gene>
<reference evidence="1 2" key="1">
    <citation type="submission" date="2014-12" db="EMBL/GenBank/DDBJ databases">
        <title>Genome assembly of Enhygromyxa salina DSM 15201.</title>
        <authorList>
            <person name="Sharma G."/>
            <person name="Subramanian S."/>
        </authorList>
    </citation>
    <scope>NUCLEOTIDE SEQUENCE [LARGE SCALE GENOMIC DNA]</scope>
    <source>
        <strain evidence="1 2">DSM 15201</strain>
    </source>
</reference>
<dbReference type="EMBL" id="JMCC02000007">
    <property type="protein sequence ID" value="KIG19002.1"/>
    <property type="molecule type" value="Genomic_DNA"/>
</dbReference>
<dbReference type="Proteomes" id="UP000031599">
    <property type="component" value="Unassembled WGS sequence"/>
</dbReference>
<proteinExistence type="predicted"/>
<accession>A0A0C2DH44</accession>
<dbReference type="RefSeq" id="WP_052546562.1">
    <property type="nucleotide sequence ID" value="NZ_JMCC02000007.1"/>
</dbReference>
<name>A0A0C2DH44_9BACT</name>
<evidence type="ECO:0000313" key="2">
    <source>
        <dbReference type="Proteomes" id="UP000031599"/>
    </source>
</evidence>
<dbReference type="AlphaFoldDB" id="A0A0C2DH44"/>
<protein>
    <submittedName>
        <fullName evidence="1">Uncharacterized protein</fullName>
    </submittedName>
</protein>
<sequence length="427" mass="46241">MPRTIEPFWPIVERHFEEAEFLAEVWRDALDEPDHTITSLAEDVEARLFAHLDGLLIAGAAAVDRLCWPALDNPDADTSVASSAGLVALDGATSPQAVVDRLLDCLDRCEWGDERSTGIVDALALSSRAEIVAVLLDQLDQLEHGDGPRLAGVITALDRRCVDPGRRLAPLLQRDDASVLAAAASLARHAASLPVDELVPLAEHANQAVAVAAIETGLLRGLTGAWPVARYWAFDAAQCSFRARALTWLGLGDDAGDHQRIIEAFPNPDALWAAGFCGRIAAVEAAQDLLDHPAVGALAGELVASIIGLDTDDEALWRSQPAPLLNDAELPSLAEDLDVSPLLLPEQLLPLPMAENMRAWWMQQRAHFDPGTRWLGGRALDDESLARALLEQPLRRRHALTLLARLRGRPLLATRDWAVKQLAQRAG</sequence>
<organism evidence="1 2">
    <name type="scientific">Enhygromyxa salina</name>
    <dbReference type="NCBI Taxonomy" id="215803"/>
    <lineage>
        <taxon>Bacteria</taxon>
        <taxon>Pseudomonadati</taxon>
        <taxon>Myxococcota</taxon>
        <taxon>Polyangia</taxon>
        <taxon>Nannocystales</taxon>
        <taxon>Nannocystaceae</taxon>
        <taxon>Enhygromyxa</taxon>
    </lineage>
</organism>
<comment type="caution">
    <text evidence="1">The sequence shown here is derived from an EMBL/GenBank/DDBJ whole genome shotgun (WGS) entry which is preliminary data.</text>
</comment>